<proteinExistence type="predicted"/>
<gene>
    <name evidence="2" type="ORF">HNQ38_001484</name>
</gene>
<dbReference type="RefSeq" id="WP_183718880.1">
    <property type="nucleotide sequence ID" value="NZ_JACHGO010000004.1"/>
</dbReference>
<accession>A0A7W8FH26</accession>
<reference evidence="2 3" key="1">
    <citation type="submission" date="2020-08" db="EMBL/GenBank/DDBJ databases">
        <title>Genomic Encyclopedia of Type Strains, Phase IV (KMG-IV): sequencing the most valuable type-strain genomes for metagenomic binning, comparative biology and taxonomic classification.</title>
        <authorList>
            <person name="Goeker M."/>
        </authorList>
    </citation>
    <scope>NUCLEOTIDE SEQUENCE [LARGE SCALE GENOMIC DNA]</scope>
    <source>
        <strain evidence="2 3">DSM 11275</strain>
    </source>
</reference>
<feature type="transmembrane region" description="Helical" evidence="1">
    <location>
        <begin position="385"/>
        <end position="404"/>
    </location>
</feature>
<keyword evidence="1" id="KW-0472">Membrane</keyword>
<organism evidence="2 3">
    <name type="scientific">Desulfovibrio intestinalis</name>
    <dbReference type="NCBI Taxonomy" id="58621"/>
    <lineage>
        <taxon>Bacteria</taxon>
        <taxon>Pseudomonadati</taxon>
        <taxon>Thermodesulfobacteriota</taxon>
        <taxon>Desulfovibrionia</taxon>
        <taxon>Desulfovibrionales</taxon>
        <taxon>Desulfovibrionaceae</taxon>
        <taxon>Desulfovibrio</taxon>
    </lineage>
</organism>
<feature type="transmembrane region" description="Helical" evidence="1">
    <location>
        <begin position="77"/>
        <end position="100"/>
    </location>
</feature>
<evidence type="ECO:0000313" key="3">
    <source>
        <dbReference type="Proteomes" id="UP000539075"/>
    </source>
</evidence>
<name>A0A7W8FH26_9BACT</name>
<dbReference type="Pfam" id="PF13440">
    <property type="entry name" value="Polysacc_synt_3"/>
    <property type="match status" value="1"/>
</dbReference>
<dbReference type="PANTHER" id="PTHR43424:SF1">
    <property type="entry name" value="LOCUS PUTATIVE PROTEIN 1-RELATED"/>
    <property type="match status" value="1"/>
</dbReference>
<feature type="transmembrane region" description="Helical" evidence="1">
    <location>
        <begin position="295"/>
        <end position="319"/>
    </location>
</feature>
<feature type="transmembrane region" description="Helical" evidence="1">
    <location>
        <begin position="416"/>
        <end position="433"/>
    </location>
</feature>
<dbReference type="EMBL" id="JACHGO010000004">
    <property type="protein sequence ID" value="MBB5143387.1"/>
    <property type="molecule type" value="Genomic_DNA"/>
</dbReference>
<feature type="transmembrane region" description="Helical" evidence="1">
    <location>
        <begin position="146"/>
        <end position="166"/>
    </location>
</feature>
<feature type="transmembrane region" description="Helical" evidence="1">
    <location>
        <begin position="212"/>
        <end position="233"/>
    </location>
</feature>
<feature type="transmembrane region" description="Helical" evidence="1">
    <location>
        <begin position="331"/>
        <end position="350"/>
    </location>
</feature>
<dbReference type="AlphaFoldDB" id="A0A7W8FH26"/>
<protein>
    <submittedName>
        <fullName evidence="2">O-antigen/teichoic acid export membrane protein</fullName>
    </submittedName>
</protein>
<comment type="caution">
    <text evidence="2">The sequence shown here is derived from an EMBL/GenBank/DDBJ whole genome shotgun (WGS) entry which is preliminary data.</text>
</comment>
<feature type="transmembrane region" description="Helical" evidence="1">
    <location>
        <begin position="112"/>
        <end position="134"/>
    </location>
</feature>
<evidence type="ECO:0000313" key="2">
    <source>
        <dbReference type="EMBL" id="MBB5143387.1"/>
    </source>
</evidence>
<feature type="transmembrane region" description="Helical" evidence="1">
    <location>
        <begin position="172"/>
        <end position="191"/>
    </location>
</feature>
<sequence length="471" mass="51802">MKLKSIPRRLGYILGAQWTRDLAWTAFTILLARRSPDIMGQVVLALTFGYLVKTIADVGLNDFLLSTFARREGRPRALLGEVTWLKLTVLVLALVVTWLVTGWQNYSPELRLIVLCIAAGLGLDGVSDSFFALCQARGRQDVEMRIRVPSALIGIGFGIACVVMGAPPIIIALYKPIESILCIIFALTALGRNPLAGVGRSGMLDLARQMKHGLIFTCMAACAMFYNKINVIFLKQYGGNADVGGYGVAWETVEGLSVLVSSALLGKVIFPLLAKFWQQDKNAFRQLAGQTARSLWAASLPIIFLICVESDRFLPFIYGPSYESAVRAQQLLTPCLATAFLHNLAAYAMIGMRRHRLLLLFYVSGLILNIICCLTLIPAMPLEGAALSLTITKVWVAILTVGFFQWTTRPMSAAQWLLMLTTAGVSIALWWGTGKIAPREIAEGVGLLPLLALFWWWRPPPPFEKKAPQAE</sequence>
<keyword evidence="1" id="KW-1133">Transmembrane helix</keyword>
<keyword evidence="1" id="KW-0812">Transmembrane</keyword>
<evidence type="ECO:0000256" key="1">
    <source>
        <dbReference type="SAM" id="Phobius"/>
    </source>
</evidence>
<feature type="transmembrane region" description="Helical" evidence="1">
    <location>
        <begin position="357"/>
        <end position="379"/>
    </location>
</feature>
<feature type="transmembrane region" description="Helical" evidence="1">
    <location>
        <begin position="253"/>
        <end position="274"/>
    </location>
</feature>
<dbReference type="PANTHER" id="PTHR43424">
    <property type="entry name" value="LOCUS PUTATIVE PROTEIN 1-RELATED"/>
    <property type="match status" value="1"/>
</dbReference>
<dbReference type="Proteomes" id="UP000539075">
    <property type="component" value="Unassembled WGS sequence"/>
</dbReference>
<keyword evidence="3" id="KW-1185">Reference proteome</keyword>
<dbReference type="InterPro" id="IPR052556">
    <property type="entry name" value="PolySynth_Transporter"/>
</dbReference>